<keyword evidence="2" id="KW-1185">Reference proteome</keyword>
<dbReference type="eggNOG" id="COG5652">
    <property type="taxonomic scope" value="Bacteria"/>
</dbReference>
<evidence type="ECO:0000313" key="2">
    <source>
        <dbReference type="Proteomes" id="UP000006552"/>
    </source>
</evidence>
<protein>
    <submittedName>
        <fullName evidence="1">Uncharacterized protein</fullName>
    </submittedName>
</protein>
<dbReference type="Proteomes" id="UP000006552">
    <property type="component" value="Chromosome"/>
</dbReference>
<dbReference type="Pfam" id="PF20126">
    <property type="entry name" value="TumE"/>
    <property type="match status" value="1"/>
</dbReference>
<dbReference type="NCBIfam" id="NF037970">
    <property type="entry name" value="vanZ_1"/>
    <property type="match status" value="1"/>
</dbReference>
<name>Q5NZL9_AROAE</name>
<dbReference type="STRING" id="76114.ebA5923"/>
<dbReference type="KEGG" id="eba:ebA5923"/>
<dbReference type="RefSeq" id="WP_011239158.1">
    <property type="nucleotide sequence ID" value="NC_006513.1"/>
</dbReference>
<dbReference type="InterPro" id="IPR045397">
    <property type="entry name" value="TumE-like"/>
</dbReference>
<reference evidence="1 2" key="1">
    <citation type="journal article" date="2005" name="Arch. Microbiol.">
        <title>The genome sequence of an anaerobic aromatic-degrading denitrifying bacterium, strain EbN1.</title>
        <authorList>
            <person name="Rabus R."/>
            <person name="Kube M."/>
            <person name="Heider J."/>
            <person name="Beck A."/>
            <person name="Heitmann K."/>
            <person name="Widdel F."/>
            <person name="Reinhardt R."/>
        </authorList>
    </citation>
    <scope>NUCLEOTIDE SEQUENCE [LARGE SCALE GENOMIC DNA]</scope>
    <source>
        <strain evidence="1 2">EbN1</strain>
    </source>
</reference>
<evidence type="ECO:0000313" key="1">
    <source>
        <dbReference type="EMBL" id="CAI09495.1"/>
    </source>
</evidence>
<gene>
    <name evidence="1" type="ORF">ebA5923</name>
</gene>
<organism evidence="1 2">
    <name type="scientific">Aromatoleum aromaticum (strain DSM 19018 / LMG 30748 / EbN1)</name>
    <name type="common">Azoarcus sp. (strain EbN1)</name>
    <dbReference type="NCBI Taxonomy" id="76114"/>
    <lineage>
        <taxon>Bacteria</taxon>
        <taxon>Pseudomonadati</taxon>
        <taxon>Pseudomonadota</taxon>
        <taxon>Betaproteobacteria</taxon>
        <taxon>Rhodocyclales</taxon>
        <taxon>Rhodocyclaceae</taxon>
        <taxon>Aromatoleum</taxon>
    </lineage>
</organism>
<accession>Q5NZL9</accession>
<proteinExistence type="predicted"/>
<dbReference type="EMBL" id="CR555306">
    <property type="protein sequence ID" value="CAI09495.1"/>
    <property type="molecule type" value="Genomic_DNA"/>
</dbReference>
<dbReference type="HOGENOM" id="CLU_968546_0_0_4"/>
<sequence>MPAAGGQLAWKVVALAIVVALFAGGRDTPAVAGLIALPWDKLMHATAFGVLALSLVRGFSLPLVRAGAAAALFGVADELHQTTLPGRDPSVGDWVVVRAHADRHRALVSVQQAVLGLRAYRRQVVVERAGMDVPRVRHDPRSRHQRCAQRFGDGGGNLYQRLIHFSMREDPGIATLVELHDQTIDQGNGYWIKIEAWRVEVTHDIPHGIRYSLTLHEPYGKRILGYDNAHAIKPPKKFKYAGTRLPYDHKHRHVSDKGVPYEFRDAHQLLADFFNEVDRVLEEIMGS</sequence>
<dbReference type="AlphaFoldDB" id="Q5NZL9"/>